<reference evidence="3" key="1">
    <citation type="journal article" date="2019" name="Int. J. Syst. Evol. Microbiol.">
        <title>The Global Catalogue of Microorganisms (GCM) 10K type strain sequencing project: providing services to taxonomists for standard genome sequencing and annotation.</title>
        <authorList>
            <consortium name="The Broad Institute Genomics Platform"/>
            <consortium name="The Broad Institute Genome Sequencing Center for Infectious Disease"/>
            <person name="Wu L."/>
            <person name="Ma J."/>
        </authorList>
    </citation>
    <scope>NUCLEOTIDE SEQUENCE [LARGE SCALE GENOMIC DNA]</scope>
    <source>
        <strain evidence="3">JCM 18325</strain>
    </source>
</reference>
<comment type="caution">
    <text evidence="2">The sequence shown here is derived from an EMBL/GenBank/DDBJ whole genome shotgun (WGS) entry which is preliminary data.</text>
</comment>
<keyword evidence="1" id="KW-0812">Transmembrane</keyword>
<keyword evidence="1" id="KW-1133">Transmembrane helix</keyword>
<dbReference type="RefSeq" id="WP_345275176.1">
    <property type="nucleotide sequence ID" value="NZ_BAABJW010000001.1"/>
</dbReference>
<name>A0ABP9BV67_9FLAO</name>
<protein>
    <recommendedName>
        <fullName evidence="4">RING-type E3 ubiquitin transferase</fullName>
    </recommendedName>
</protein>
<sequence>MSQNFEFLIPILIVLAFGLLIFTITYFNDKNIILRKLSKIKHKRITQFRTDELTKVSGKVLKVSQPFLAPLSKRKCVAYIFEVKQRVSSGKSSHWKTLVKKEDMQDFFLEQNGELVMIKPSRENRNYVSYMVEDKNIKSGSFKDPSPEFKKVLDDFGIKSENWLGFNKTLKYSERIIEIGETITVAGIAKWKILKEPIEGYSFSKIAALESNKNHKLIITDYPGAMKPLDRGW</sequence>
<evidence type="ECO:0008006" key="4">
    <source>
        <dbReference type="Google" id="ProtNLM"/>
    </source>
</evidence>
<gene>
    <name evidence="2" type="ORF">GCM10023330_03100</name>
</gene>
<dbReference type="Proteomes" id="UP001501433">
    <property type="component" value="Unassembled WGS sequence"/>
</dbReference>
<evidence type="ECO:0000313" key="3">
    <source>
        <dbReference type="Proteomes" id="UP001501433"/>
    </source>
</evidence>
<organism evidence="2 3">
    <name type="scientific">Litoribaculum gwangyangense</name>
    <dbReference type="NCBI Taxonomy" id="1130722"/>
    <lineage>
        <taxon>Bacteria</taxon>
        <taxon>Pseudomonadati</taxon>
        <taxon>Bacteroidota</taxon>
        <taxon>Flavobacteriia</taxon>
        <taxon>Flavobacteriales</taxon>
        <taxon>Flavobacteriaceae</taxon>
        <taxon>Litoribaculum</taxon>
    </lineage>
</organism>
<accession>A0ABP9BV67</accession>
<keyword evidence="1" id="KW-0472">Membrane</keyword>
<dbReference type="EMBL" id="BAABJW010000001">
    <property type="protein sequence ID" value="GAA4800803.1"/>
    <property type="molecule type" value="Genomic_DNA"/>
</dbReference>
<keyword evidence="3" id="KW-1185">Reference proteome</keyword>
<feature type="transmembrane region" description="Helical" evidence="1">
    <location>
        <begin position="7"/>
        <end position="27"/>
    </location>
</feature>
<evidence type="ECO:0000256" key="1">
    <source>
        <dbReference type="SAM" id="Phobius"/>
    </source>
</evidence>
<proteinExistence type="predicted"/>
<evidence type="ECO:0000313" key="2">
    <source>
        <dbReference type="EMBL" id="GAA4800803.1"/>
    </source>
</evidence>